<gene>
    <name evidence="1" type="ORF">Cvel_4233</name>
</gene>
<dbReference type="EMBL" id="CDMZ01000926">
    <property type="protein sequence ID" value="CEM24078.1"/>
    <property type="molecule type" value="Genomic_DNA"/>
</dbReference>
<dbReference type="VEuPathDB" id="CryptoDB:Cvel_4233"/>
<accession>A0A0G4G6T3</accession>
<proteinExistence type="predicted"/>
<sequence>MKRMEKVAEAAVHAPQEAYTAYVKSQQREWGFLQRVTQARGEQFDPLVKAAIHDRLLPALLFERPRDSPPTAAKQWIREVSALPVRLGGMGIDNPKTEGGEARVTS</sequence>
<protein>
    <submittedName>
        <fullName evidence="1">Uncharacterized protein</fullName>
    </submittedName>
</protein>
<organism evidence="1">
    <name type="scientific">Chromera velia CCMP2878</name>
    <dbReference type="NCBI Taxonomy" id="1169474"/>
    <lineage>
        <taxon>Eukaryota</taxon>
        <taxon>Sar</taxon>
        <taxon>Alveolata</taxon>
        <taxon>Colpodellida</taxon>
        <taxon>Chromeraceae</taxon>
        <taxon>Chromera</taxon>
    </lineage>
</organism>
<evidence type="ECO:0000313" key="1">
    <source>
        <dbReference type="EMBL" id="CEM24078.1"/>
    </source>
</evidence>
<dbReference type="PhylomeDB" id="A0A0G4G6T3"/>
<reference evidence="1" key="1">
    <citation type="submission" date="2014-11" db="EMBL/GenBank/DDBJ databases">
        <authorList>
            <person name="Otto D Thomas"/>
            <person name="Naeem Raeece"/>
        </authorList>
    </citation>
    <scope>NUCLEOTIDE SEQUENCE</scope>
</reference>
<dbReference type="AlphaFoldDB" id="A0A0G4G6T3"/>
<name>A0A0G4G6T3_9ALVE</name>